<dbReference type="EMBL" id="AODQ01000023">
    <property type="protein sequence ID" value="EMR03525.1"/>
    <property type="molecule type" value="Genomic_DNA"/>
</dbReference>
<feature type="transmembrane region" description="Helical" evidence="1">
    <location>
        <begin position="143"/>
        <end position="165"/>
    </location>
</feature>
<feature type="transmembrane region" description="Helical" evidence="1">
    <location>
        <begin position="209"/>
        <end position="230"/>
    </location>
</feature>
<evidence type="ECO:0008006" key="4">
    <source>
        <dbReference type="Google" id="ProtNLM"/>
    </source>
</evidence>
<comment type="caution">
    <text evidence="2">The sequence shown here is derived from an EMBL/GenBank/DDBJ whole genome shotgun (WGS) entry which is preliminary data.</text>
</comment>
<keyword evidence="1" id="KW-0812">Transmembrane</keyword>
<feature type="transmembrane region" description="Helical" evidence="1">
    <location>
        <begin position="177"/>
        <end position="203"/>
    </location>
</feature>
<dbReference type="RefSeq" id="WP_009194692.1">
    <property type="nucleotide sequence ID" value="NZ_AODQ01000023.1"/>
</dbReference>
<accession>M7NP73</accession>
<feature type="transmembrane region" description="Helical" evidence="1">
    <location>
        <begin position="242"/>
        <end position="273"/>
    </location>
</feature>
<evidence type="ECO:0000313" key="3">
    <source>
        <dbReference type="Proteomes" id="UP000011910"/>
    </source>
</evidence>
<proteinExistence type="predicted"/>
<evidence type="ECO:0000313" key="2">
    <source>
        <dbReference type="EMBL" id="EMR03525.1"/>
    </source>
</evidence>
<protein>
    <recommendedName>
        <fullName evidence="4">DUF3667 domain-containing protein</fullName>
    </recommendedName>
</protein>
<evidence type="ECO:0000256" key="1">
    <source>
        <dbReference type="SAM" id="Phobius"/>
    </source>
</evidence>
<dbReference type="AlphaFoldDB" id="M7NP73"/>
<dbReference type="Proteomes" id="UP000011910">
    <property type="component" value="Unassembled WGS sequence"/>
</dbReference>
<keyword evidence="3" id="KW-1185">Reference proteome</keyword>
<gene>
    <name evidence="2" type="ORF">ADICEAN_01292</name>
</gene>
<name>M7NP73_9BACT</name>
<organism evidence="2 3">
    <name type="scientific">Cesiribacter andamanensis AMV16</name>
    <dbReference type="NCBI Taxonomy" id="1279009"/>
    <lineage>
        <taxon>Bacteria</taxon>
        <taxon>Pseudomonadati</taxon>
        <taxon>Bacteroidota</taxon>
        <taxon>Cytophagia</taxon>
        <taxon>Cytophagales</taxon>
        <taxon>Cesiribacteraceae</taxon>
        <taxon>Cesiribacter</taxon>
    </lineage>
</organism>
<sequence>METVIQPELSAKPLAAEIHHCIHCGEAVTTPYCGSCGQRKGVPKLSWASLLHELGTRWLGFDNQFARTWRDLSLRPGRVIHCYLAGDRVRYLGPFSYYIVVTALVLLLISLLNIDIEAMMLSNNQAMSPEASSSKSLEMQQKIMHYISLAFRFFAIIMLPFFALALRWVYGRQKHNLLEYATIVLYGLAHTFVLSLFQGILFITTGKPYTVLALLLNIVYFAFLITDSLSPRKNGKAILKAVWGYVVGYLLFMGGILLVSLLLGVIVGVYMGYVQS</sequence>
<keyword evidence="1" id="KW-0472">Membrane</keyword>
<dbReference type="InterPro" id="IPR022134">
    <property type="entry name" value="DUF3667"/>
</dbReference>
<dbReference type="OrthoDB" id="7446256at2"/>
<keyword evidence="1" id="KW-1133">Transmembrane helix</keyword>
<reference evidence="2 3" key="1">
    <citation type="journal article" date="2013" name="Genome Announc.">
        <title>Draft Genome Sequence of Cesiribacter andamanensis Strain AMV16T, Isolated from a Soil Sample from a Mud Volcano in the Andaman Islands, India.</title>
        <authorList>
            <person name="Shivaji S."/>
            <person name="Ara S."/>
            <person name="Begum Z."/>
            <person name="Srinivas T.N."/>
            <person name="Singh A."/>
            <person name="Kumar Pinnaka A."/>
        </authorList>
    </citation>
    <scope>NUCLEOTIDE SEQUENCE [LARGE SCALE GENOMIC DNA]</scope>
    <source>
        <strain evidence="2 3">AMV16</strain>
    </source>
</reference>
<feature type="transmembrane region" description="Helical" evidence="1">
    <location>
        <begin position="95"/>
        <end position="114"/>
    </location>
</feature>
<dbReference type="Pfam" id="PF12412">
    <property type="entry name" value="DUF3667"/>
    <property type="match status" value="1"/>
</dbReference>
<dbReference type="eggNOG" id="ENOG5031MRJ">
    <property type="taxonomic scope" value="Bacteria"/>
</dbReference>
<dbReference type="STRING" id="1279009.ADICEAN_01292"/>